<dbReference type="GO" id="GO:0005886">
    <property type="term" value="C:plasma membrane"/>
    <property type="evidence" value="ECO:0007669"/>
    <property type="project" value="TreeGrafter"/>
</dbReference>
<accession>A0A072N2Q5</accession>
<reference evidence="9 10" key="1">
    <citation type="submission" date="2012-12" db="EMBL/GenBank/DDBJ databases">
        <title>Genome assembly of Marinobacter sp. AK21.</title>
        <authorList>
            <person name="Khatri I."/>
            <person name="Kumar R."/>
            <person name="Vaidya B."/>
            <person name="Subramanian S."/>
            <person name="Pinnaka A."/>
        </authorList>
    </citation>
    <scope>NUCLEOTIDE SEQUENCE [LARGE SCALE GENOMIC DNA]</scope>
    <source>
        <strain evidence="9 10">AK21</strain>
    </source>
</reference>
<dbReference type="STRING" id="1137280.D777_00603"/>
<gene>
    <name evidence="9" type="ORF">D777_00603</name>
</gene>
<name>A0A072N2Q5_9GAMM</name>
<evidence type="ECO:0000256" key="4">
    <source>
        <dbReference type="ARBA" id="ARBA00022803"/>
    </source>
</evidence>
<dbReference type="InterPro" id="IPR019734">
    <property type="entry name" value="TPR_rpt"/>
</dbReference>
<feature type="transmembrane region" description="Helical" evidence="6">
    <location>
        <begin position="14"/>
        <end position="34"/>
    </location>
</feature>
<evidence type="ECO:0000259" key="7">
    <source>
        <dbReference type="Pfam" id="PF23892"/>
    </source>
</evidence>
<dbReference type="GO" id="GO:0016829">
    <property type="term" value="F:lyase activity"/>
    <property type="evidence" value="ECO:0007669"/>
    <property type="project" value="UniProtKB-KW"/>
</dbReference>
<evidence type="ECO:0000256" key="3">
    <source>
        <dbReference type="ARBA" id="ARBA00022748"/>
    </source>
</evidence>
<comment type="subcellular location">
    <subcellularLocation>
        <location evidence="1">Cell envelope</location>
    </subcellularLocation>
</comment>
<sequence>MIRTIDDNFMTETFWIASAVLIILAIAFVLYPVLFHRSGARERTDLRNQNLMAYRTRRKELDDEYEAGAVDEETYQKLKDELAGSMLDDVEDGPVRSNRHTGRRSAMVVGLLAIALIPASTFLLYQKWGAMDRVEQYITMQQMGNSDSARAEQMGELVAKLREKLEASPDNPDGWAMLGQSYMRLERYDDASWAFQQLAGVTETENAKAVALGLAAQALFFGSKGEMTDKVTEAISAAREVNPDEVNALGLLGIHAFSQEQYRDAIRFWERIVTVAPDHPQIASIQGGINEAYRRLGEEPPAVAEAASGPGVTVRVSLDDAFKGDVPDDTTLFVFARQVGGQAGPPLAIARLSASALPAEVRLDDSRSMSPQARISAADQVLITARLSRSGTAMAQAGDWQGSLDNPVPVLKDGDTVEIVIDKQLTN</sequence>
<comment type="caution">
    <text evidence="9">The sequence shown here is derived from an EMBL/GenBank/DDBJ whole genome shotgun (WGS) entry which is preliminary data.</text>
</comment>
<dbReference type="Pfam" id="PF23892">
    <property type="entry name" value="Ig_CycH"/>
    <property type="match status" value="1"/>
</dbReference>
<feature type="domain" description="Cytochrome c-type biogenesis protein H Ig-like" evidence="7">
    <location>
        <begin position="312"/>
        <end position="422"/>
    </location>
</feature>
<keyword evidence="10" id="KW-1185">Reference proteome</keyword>
<dbReference type="InterPro" id="IPR056413">
    <property type="entry name" value="TPR_CcmH_CycH"/>
</dbReference>
<dbReference type="SMART" id="SM00028">
    <property type="entry name" value="TPR"/>
    <property type="match status" value="2"/>
</dbReference>
<feature type="domain" description="Cytochrome c-type biogenesis protein H TPR" evidence="8">
    <location>
        <begin position="131"/>
        <end position="277"/>
    </location>
</feature>
<dbReference type="PANTHER" id="PTHR47870">
    <property type="entry name" value="CYTOCHROME C-TYPE BIOGENESIS PROTEIN CCMH"/>
    <property type="match status" value="1"/>
</dbReference>
<dbReference type="InterPro" id="IPR011990">
    <property type="entry name" value="TPR-like_helical_dom_sf"/>
</dbReference>
<keyword evidence="2" id="KW-0677">Repeat</keyword>
<dbReference type="AlphaFoldDB" id="A0A072N2Q5"/>
<keyword evidence="6" id="KW-0812">Transmembrane</keyword>
<feature type="transmembrane region" description="Helical" evidence="6">
    <location>
        <begin position="106"/>
        <end position="125"/>
    </location>
</feature>
<dbReference type="GO" id="GO:0017004">
    <property type="term" value="P:cytochrome complex assembly"/>
    <property type="evidence" value="ECO:0007669"/>
    <property type="project" value="UniProtKB-KW"/>
</dbReference>
<evidence type="ECO:0000256" key="1">
    <source>
        <dbReference type="ARBA" id="ARBA00004196"/>
    </source>
</evidence>
<dbReference type="SUPFAM" id="SSF48452">
    <property type="entry name" value="TPR-like"/>
    <property type="match status" value="1"/>
</dbReference>
<dbReference type="Gene3D" id="1.25.40.10">
    <property type="entry name" value="Tetratricopeptide repeat domain"/>
    <property type="match status" value="1"/>
</dbReference>
<evidence type="ECO:0000256" key="5">
    <source>
        <dbReference type="PROSITE-ProRule" id="PRU00339"/>
    </source>
</evidence>
<evidence type="ECO:0000256" key="2">
    <source>
        <dbReference type="ARBA" id="ARBA00022737"/>
    </source>
</evidence>
<dbReference type="PROSITE" id="PS50005">
    <property type="entry name" value="TPR"/>
    <property type="match status" value="1"/>
</dbReference>
<evidence type="ECO:0000313" key="9">
    <source>
        <dbReference type="EMBL" id="KEF31969.1"/>
    </source>
</evidence>
<proteinExistence type="predicted"/>
<dbReference type="PATRIC" id="fig|1137280.3.peg.419"/>
<dbReference type="InterPro" id="IPR017560">
    <property type="entry name" value="Cyt_c_biogenesis_CcmI"/>
</dbReference>
<protein>
    <submittedName>
        <fullName evidence="9">Cytochrome c heme lyase subunit CcmH</fullName>
    </submittedName>
</protein>
<evidence type="ECO:0000259" key="8">
    <source>
        <dbReference type="Pfam" id="PF23914"/>
    </source>
</evidence>
<keyword evidence="6" id="KW-1133">Transmembrane helix</keyword>
<dbReference type="NCBIfam" id="TIGR03142">
    <property type="entry name" value="cytochro_ccmI"/>
    <property type="match status" value="1"/>
</dbReference>
<keyword evidence="4 5" id="KW-0802">TPR repeat</keyword>
<dbReference type="Proteomes" id="UP000035057">
    <property type="component" value="Unassembled WGS sequence"/>
</dbReference>
<dbReference type="InterPro" id="IPR051263">
    <property type="entry name" value="C-type_cytochrome_biogenesis"/>
</dbReference>
<dbReference type="Pfam" id="PF23914">
    <property type="entry name" value="TPR_CcmH_CycH"/>
    <property type="match status" value="1"/>
</dbReference>
<keyword evidence="6" id="KW-0472">Membrane</keyword>
<evidence type="ECO:0000256" key="6">
    <source>
        <dbReference type="SAM" id="Phobius"/>
    </source>
</evidence>
<feature type="repeat" description="TPR" evidence="5">
    <location>
        <begin position="246"/>
        <end position="279"/>
    </location>
</feature>
<dbReference type="InterPro" id="IPR056412">
    <property type="entry name" value="Ig_CycH"/>
</dbReference>
<organism evidence="9 10">
    <name type="scientific">Marinobacter nitratireducens</name>
    <dbReference type="NCBI Taxonomy" id="1137280"/>
    <lineage>
        <taxon>Bacteria</taxon>
        <taxon>Pseudomonadati</taxon>
        <taxon>Pseudomonadota</taxon>
        <taxon>Gammaproteobacteria</taxon>
        <taxon>Pseudomonadales</taxon>
        <taxon>Marinobacteraceae</taxon>
        <taxon>Marinobacter</taxon>
    </lineage>
</organism>
<dbReference type="GO" id="GO:0030313">
    <property type="term" value="C:cell envelope"/>
    <property type="evidence" value="ECO:0007669"/>
    <property type="project" value="UniProtKB-SubCell"/>
</dbReference>
<evidence type="ECO:0000313" key="10">
    <source>
        <dbReference type="Proteomes" id="UP000035057"/>
    </source>
</evidence>
<keyword evidence="3" id="KW-0201">Cytochrome c-type biogenesis</keyword>
<dbReference type="EMBL" id="ANIE01000003">
    <property type="protein sequence ID" value="KEF31969.1"/>
    <property type="molecule type" value="Genomic_DNA"/>
</dbReference>
<dbReference type="PANTHER" id="PTHR47870:SF4">
    <property type="entry name" value="CYTOCHROME C-TYPE BIOGENESIS PROTEIN CYCH"/>
    <property type="match status" value="1"/>
</dbReference>
<keyword evidence="9" id="KW-0456">Lyase</keyword>